<organism evidence="2 3">
    <name type="scientific">Emydomyces testavorans</name>
    <dbReference type="NCBI Taxonomy" id="2070801"/>
    <lineage>
        <taxon>Eukaryota</taxon>
        <taxon>Fungi</taxon>
        <taxon>Dikarya</taxon>
        <taxon>Ascomycota</taxon>
        <taxon>Pezizomycotina</taxon>
        <taxon>Eurotiomycetes</taxon>
        <taxon>Eurotiomycetidae</taxon>
        <taxon>Onygenales</taxon>
        <taxon>Nannizziopsiaceae</taxon>
        <taxon>Emydomyces</taxon>
    </lineage>
</organism>
<evidence type="ECO:0000313" key="3">
    <source>
        <dbReference type="Proteomes" id="UP001219355"/>
    </source>
</evidence>
<feature type="region of interest" description="Disordered" evidence="1">
    <location>
        <begin position="496"/>
        <end position="515"/>
    </location>
</feature>
<dbReference type="InterPro" id="IPR032675">
    <property type="entry name" value="LRR_dom_sf"/>
</dbReference>
<evidence type="ECO:0000313" key="2">
    <source>
        <dbReference type="EMBL" id="WEW61338.1"/>
    </source>
</evidence>
<dbReference type="EMBL" id="CP120631">
    <property type="protein sequence ID" value="WEW61338.1"/>
    <property type="molecule type" value="Genomic_DNA"/>
</dbReference>
<dbReference type="SUPFAM" id="SSF52047">
    <property type="entry name" value="RNI-like"/>
    <property type="match status" value="1"/>
</dbReference>
<evidence type="ECO:0008006" key="4">
    <source>
        <dbReference type="Google" id="ProtNLM"/>
    </source>
</evidence>
<proteinExistence type="predicted"/>
<protein>
    <recommendedName>
        <fullName evidence="4">F-box domain-containing protein</fullName>
    </recommendedName>
</protein>
<dbReference type="AlphaFoldDB" id="A0AAF0DMY5"/>
<reference evidence="2" key="1">
    <citation type="submission" date="2023-03" db="EMBL/GenBank/DDBJ databases">
        <title>Emydomyces testavorans Genome Sequence.</title>
        <authorList>
            <person name="Hoyer L."/>
        </authorList>
    </citation>
    <scope>NUCLEOTIDE SEQUENCE</scope>
    <source>
        <strain evidence="2">16-2883</strain>
    </source>
</reference>
<gene>
    <name evidence="2" type="ORF">PRK78_006828</name>
</gene>
<keyword evidence="3" id="KW-1185">Reference proteome</keyword>
<accession>A0AAF0DMY5</accession>
<dbReference type="Proteomes" id="UP001219355">
    <property type="component" value="Chromosome 5"/>
</dbReference>
<dbReference type="Gene3D" id="3.80.10.10">
    <property type="entry name" value="Ribonuclease Inhibitor"/>
    <property type="match status" value="1"/>
</dbReference>
<evidence type="ECO:0000256" key="1">
    <source>
        <dbReference type="SAM" id="MobiDB-lite"/>
    </source>
</evidence>
<name>A0AAF0DMY5_9EURO</name>
<sequence>MVQNFSQLPAEIMSFLFEHVRQFTPVLILCSWWLTEGYVDYQLPLPEIKAMSLCCRDLRGLALHYVYRSIELNFAVARVSQTEASLQFLIAGGPSPVQHVQIITISGHKPNLTKASIELLRELLRKVDELKEIRWDVRARIPNAITEDLHALWPNSRLRLRQFDGELETGVDHEPLVGSPCLFELHCFAGLTKRASSDNIKRIIFSCPNLRILDLSSLHSIYHPGPGYPFELGPTDRLPPLQELRLKDFWCTPDQYKKWVQSIDWEALRHLSLQLSRFDSFLPLLRLHLPELHSLEIQSLAPVNNHPQTLSMVSSFLKMVPNLQTFSSHGFPPEILFQAAEYHGSHLQCLSWIGLDSGAELMWNLPAASLKRLHPMLPELRSLTISIDRSEDWPYDVVKEISGFRKLCHLHLVAPPIDSYATGSPLVYTPAACKQLFIYLDSNSRNDFSNEGSQNLETLDIEAGDWGLDPYSYYAWRRNPTNQYFKCSRRNGAVEERQQDHTDYEDCSESGGGTSALRESGIIVVDVREEQFQRELLDSTSPDSKRRLDRELRQRVMDAARGIPHTSPI</sequence>